<dbReference type="GO" id="GO:0072354">
    <property type="term" value="F:histone H3T3 kinase activity"/>
    <property type="evidence" value="ECO:0007669"/>
    <property type="project" value="TreeGrafter"/>
</dbReference>
<evidence type="ECO:0000313" key="2">
    <source>
        <dbReference type="EMBL" id="QHT36600.1"/>
    </source>
</evidence>
<dbReference type="InterPro" id="IPR011009">
    <property type="entry name" value="Kinase-like_dom_sf"/>
</dbReference>
<dbReference type="GO" id="GO:0005634">
    <property type="term" value="C:nucleus"/>
    <property type="evidence" value="ECO:0007669"/>
    <property type="project" value="TreeGrafter"/>
</dbReference>
<feature type="region of interest" description="Disordered" evidence="1">
    <location>
        <begin position="213"/>
        <end position="234"/>
    </location>
</feature>
<protein>
    <recommendedName>
        <fullName evidence="3">Protein kinase domain-containing protein</fullName>
    </recommendedName>
</protein>
<dbReference type="PANTHER" id="PTHR24419">
    <property type="entry name" value="INTERLEUKIN-1 RECEPTOR-ASSOCIATED KINASE"/>
    <property type="match status" value="1"/>
</dbReference>
<dbReference type="GO" id="GO:0005737">
    <property type="term" value="C:cytoplasm"/>
    <property type="evidence" value="ECO:0007669"/>
    <property type="project" value="TreeGrafter"/>
</dbReference>
<evidence type="ECO:0000256" key="1">
    <source>
        <dbReference type="SAM" id="MobiDB-lite"/>
    </source>
</evidence>
<proteinExistence type="predicted"/>
<organism evidence="2">
    <name type="scientific">viral metagenome</name>
    <dbReference type="NCBI Taxonomy" id="1070528"/>
    <lineage>
        <taxon>unclassified sequences</taxon>
        <taxon>metagenomes</taxon>
        <taxon>organismal metagenomes</taxon>
    </lineage>
</organism>
<evidence type="ECO:0008006" key="3">
    <source>
        <dbReference type="Google" id="ProtNLM"/>
    </source>
</evidence>
<dbReference type="SUPFAM" id="SSF56112">
    <property type="entry name" value="Protein kinase-like (PK-like)"/>
    <property type="match status" value="1"/>
</dbReference>
<accession>A0A6C0F9N7</accession>
<dbReference type="GO" id="GO:0000278">
    <property type="term" value="P:mitotic cell cycle"/>
    <property type="evidence" value="ECO:0007669"/>
    <property type="project" value="TreeGrafter"/>
</dbReference>
<dbReference type="Gene3D" id="1.10.510.10">
    <property type="entry name" value="Transferase(Phosphotransferase) domain 1"/>
    <property type="match status" value="1"/>
</dbReference>
<reference evidence="2" key="1">
    <citation type="journal article" date="2020" name="Nature">
        <title>Giant virus diversity and host interactions through global metagenomics.</title>
        <authorList>
            <person name="Schulz F."/>
            <person name="Roux S."/>
            <person name="Paez-Espino D."/>
            <person name="Jungbluth S."/>
            <person name="Walsh D.A."/>
            <person name="Denef V.J."/>
            <person name="McMahon K.D."/>
            <person name="Konstantinidis K.T."/>
            <person name="Eloe-Fadrosh E.A."/>
            <person name="Kyrpides N.C."/>
            <person name="Woyke T."/>
        </authorList>
    </citation>
    <scope>NUCLEOTIDE SEQUENCE</scope>
    <source>
        <strain evidence="2">GVMAG-S-ERX555931-87</strain>
    </source>
</reference>
<dbReference type="GO" id="GO:0035556">
    <property type="term" value="P:intracellular signal transduction"/>
    <property type="evidence" value="ECO:0007669"/>
    <property type="project" value="TreeGrafter"/>
</dbReference>
<dbReference type="AlphaFoldDB" id="A0A6C0F9N7"/>
<dbReference type="PANTHER" id="PTHR24419:SF18">
    <property type="entry name" value="SERINE_THREONINE-PROTEIN KINASE HASPIN"/>
    <property type="match status" value="1"/>
</dbReference>
<sequence length="489" mass="57990">MDNIKIKPYKWNKKDNKVLFKSCKLLDMKECQVYHPIYSLYFHVHNTKNSHKLMDINRKFYVKELISLVNEKYHTSNCHVKCKVLNNISNEIKDETLFCKCIPLLDPLSFMMNNYNNIVHRNHLLPSGYSYNTFHKINDMNNTAYIDTFFSLIVSELTINNISPSFPIFYGSINGIKGKFNYDITEDYSNLNREEWFYKNLGKTYSIDMYVSDSESDSNSDSETDSDSSSTSKSNSIISQKIYGDDYIASLKKIPCQLFFIEKLEGTLEDLLTENIDELNTDIIISCIFQVSFALTYLQKNFNFTHNDLHINNVMYNMTDKKFLYYKINNKYFKIPTHGYIFKIIDFGRAIFSFHNKLFFNDTFDKHGEAEGQYSYPIEHLLFKDKEEKIEPNYNFDLCRLAITIIDKCRLCNNKDYREKQQFVDFIYNLTISIHEKYLSELKDNFDMYIAIAKEANNAVPKDVIQNYIFNKFRIKKKNFPKKLYYKLD</sequence>
<dbReference type="EMBL" id="MN738748">
    <property type="protein sequence ID" value="QHT36600.1"/>
    <property type="molecule type" value="Genomic_DNA"/>
</dbReference>
<feature type="compositionally biased region" description="Acidic residues" evidence="1">
    <location>
        <begin position="214"/>
        <end position="226"/>
    </location>
</feature>
<name>A0A6C0F9N7_9ZZZZ</name>